<proteinExistence type="predicted"/>
<keyword evidence="2" id="KW-1185">Reference proteome</keyword>
<dbReference type="AlphaFoldDB" id="A0A843X189"/>
<sequence length="95" mass="10445">MTGVRLSRGSSLLGVFSSRVTGVTRWVTWREIALCYLVCRSSRPSHSPECSNSSRHPCSSVSKPEVLVGREVGRRRLPFQASLATPVLVRPSCSE</sequence>
<organism evidence="1 2">
    <name type="scientific">Colocasia esculenta</name>
    <name type="common">Wild taro</name>
    <name type="synonym">Arum esculentum</name>
    <dbReference type="NCBI Taxonomy" id="4460"/>
    <lineage>
        <taxon>Eukaryota</taxon>
        <taxon>Viridiplantae</taxon>
        <taxon>Streptophyta</taxon>
        <taxon>Embryophyta</taxon>
        <taxon>Tracheophyta</taxon>
        <taxon>Spermatophyta</taxon>
        <taxon>Magnoliopsida</taxon>
        <taxon>Liliopsida</taxon>
        <taxon>Araceae</taxon>
        <taxon>Aroideae</taxon>
        <taxon>Colocasieae</taxon>
        <taxon>Colocasia</taxon>
    </lineage>
</organism>
<evidence type="ECO:0000313" key="2">
    <source>
        <dbReference type="Proteomes" id="UP000652761"/>
    </source>
</evidence>
<protein>
    <submittedName>
        <fullName evidence="1">Uncharacterized protein</fullName>
    </submittedName>
</protein>
<comment type="caution">
    <text evidence="1">The sequence shown here is derived from an EMBL/GenBank/DDBJ whole genome shotgun (WGS) entry which is preliminary data.</text>
</comment>
<accession>A0A843X189</accession>
<dbReference type="EMBL" id="NMUH01006197">
    <property type="protein sequence ID" value="MQM14707.1"/>
    <property type="molecule type" value="Genomic_DNA"/>
</dbReference>
<evidence type="ECO:0000313" key="1">
    <source>
        <dbReference type="EMBL" id="MQM14707.1"/>
    </source>
</evidence>
<name>A0A843X189_COLES</name>
<reference evidence="1" key="1">
    <citation type="submission" date="2017-07" db="EMBL/GenBank/DDBJ databases">
        <title>Taro Niue Genome Assembly and Annotation.</title>
        <authorList>
            <person name="Atibalentja N."/>
            <person name="Keating K."/>
            <person name="Fields C.J."/>
        </authorList>
    </citation>
    <scope>NUCLEOTIDE SEQUENCE</scope>
    <source>
        <strain evidence="1">Niue_2</strain>
        <tissue evidence="1">Leaf</tissue>
    </source>
</reference>
<gene>
    <name evidence="1" type="ORF">Taro_047642</name>
</gene>
<dbReference type="Proteomes" id="UP000652761">
    <property type="component" value="Unassembled WGS sequence"/>
</dbReference>